<feature type="transmembrane region" description="Helical" evidence="5">
    <location>
        <begin position="156"/>
        <end position="173"/>
    </location>
</feature>
<dbReference type="InterPro" id="IPR028823">
    <property type="entry name" value="NALCN"/>
</dbReference>
<proteinExistence type="predicted"/>
<dbReference type="Proteomes" id="UP000887566">
    <property type="component" value="Unplaced"/>
</dbReference>
<dbReference type="GO" id="GO:0005886">
    <property type="term" value="C:plasma membrane"/>
    <property type="evidence" value="ECO:0007669"/>
    <property type="project" value="TreeGrafter"/>
</dbReference>
<keyword evidence="4 5" id="KW-0472">Membrane</keyword>
<dbReference type="FunFam" id="1.20.120.350:FF:000034">
    <property type="entry name" value="Sodium leak channel non-selective protein"/>
    <property type="match status" value="1"/>
</dbReference>
<dbReference type="SUPFAM" id="SSF81324">
    <property type="entry name" value="Voltage-gated potassium channels"/>
    <property type="match status" value="1"/>
</dbReference>
<protein>
    <submittedName>
        <fullName evidence="8">Ion transport domain-containing protein</fullName>
    </submittedName>
</protein>
<evidence type="ECO:0000256" key="3">
    <source>
        <dbReference type="ARBA" id="ARBA00022989"/>
    </source>
</evidence>
<accession>A0A914V4Q2</accession>
<evidence type="ECO:0000313" key="7">
    <source>
        <dbReference type="Proteomes" id="UP000887566"/>
    </source>
</evidence>
<evidence type="ECO:0000259" key="6">
    <source>
        <dbReference type="Pfam" id="PF00520"/>
    </source>
</evidence>
<feature type="transmembrane region" description="Helical" evidence="5">
    <location>
        <begin position="77"/>
        <end position="101"/>
    </location>
</feature>
<feature type="domain" description="Ion transport" evidence="6">
    <location>
        <begin position="82"/>
        <end position="260"/>
    </location>
</feature>
<keyword evidence="3 5" id="KW-1133">Transmembrane helix</keyword>
<comment type="subcellular location">
    <subcellularLocation>
        <location evidence="1">Membrane</location>
        <topology evidence="1">Multi-pass membrane protein</topology>
    </subcellularLocation>
</comment>
<evidence type="ECO:0000256" key="2">
    <source>
        <dbReference type="ARBA" id="ARBA00022692"/>
    </source>
</evidence>
<organism evidence="7 8">
    <name type="scientific">Plectus sambesii</name>
    <dbReference type="NCBI Taxonomy" id="2011161"/>
    <lineage>
        <taxon>Eukaryota</taxon>
        <taxon>Metazoa</taxon>
        <taxon>Ecdysozoa</taxon>
        <taxon>Nematoda</taxon>
        <taxon>Chromadorea</taxon>
        <taxon>Plectida</taxon>
        <taxon>Plectina</taxon>
        <taxon>Plectoidea</taxon>
        <taxon>Plectidae</taxon>
        <taxon>Plectus</taxon>
    </lineage>
</organism>
<feature type="transmembrane region" description="Helical" evidence="5">
    <location>
        <begin position="121"/>
        <end position="144"/>
    </location>
</feature>
<dbReference type="GO" id="GO:0032230">
    <property type="term" value="P:positive regulation of synaptic transmission, GABAergic"/>
    <property type="evidence" value="ECO:0007669"/>
    <property type="project" value="TreeGrafter"/>
</dbReference>
<dbReference type="AlphaFoldDB" id="A0A914V4Q2"/>
<evidence type="ECO:0000256" key="4">
    <source>
        <dbReference type="ARBA" id="ARBA00023136"/>
    </source>
</evidence>
<dbReference type="InterPro" id="IPR027359">
    <property type="entry name" value="Volt_channel_dom_sf"/>
</dbReference>
<dbReference type="InterPro" id="IPR005821">
    <property type="entry name" value="Ion_trans_dom"/>
</dbReference>
<sequence>IKAIEQKRQHAEITRNRIEEEIRENHPYFDRPLFAVGRESRFRRLCQTIVYAKYIPTTMDAVTGKLIQRKYSEIHELVGLMTYLDWTMVILTSLSCISMLFESPWPVGGNNLVFNNPYLQISEYMFVLAMTFELVVKLLANGLFFTPKAVVRDAGGVMTVFIYLTSLIFLIWMPKHVKINSGAQLLLLFRAMRPLRIYTLVPHIRRVVVELCKGFKEIMLVTVLLFVLMFIFASFGVQIAGGKLAKCNDNNITNQEDCTGTFWQKVFVTRLDVYGKNDDVLHPQILVPRAWYLFELV</sequence>
<dbReference type="Pfam" id="PF00520">
    <property type="entry name" value="Ion_trans"/>
    <property type="match status" value="1"/>
</dbReference>
<dbReference type="PANTHER" id="PTHR46141">
    <property type="entry name" value="SODIUM LEAK CHANNEL NON-SELECTIVE PROTEIN"/>
    <property type="match status" value="1"/>
</dbReference>
<feature type="transmembrane region" description="Helical" evidence="5">
    <location>
        <begin position="218"/>
        <end position="241"/>
    </location>
</feature>
<dbReference type="PANTHER" id="PTHR46141:SF1">
    <property type="entry name" value="SODIUM LEAK CHANNEL NALCN"/>
    <property type="match status" value="1"/>
</dbReference>
<evidence type="ECO:0000256" key="5">
    <source>
        <dbReference type="SAM" id="Phobius"/>
    </source>
</evidence>
<evidence type="ECO:0000256" key="1">
    <source>
        <dbReference type="ARBA" id="ARBA00004141"/>
    </source>
</evidence>
<dbReference type="WBParaSite" id="PSAMB.scaffold15415size1587.g36504.t1">
    <property type="protein sequence ID" value="PSAMB.scaffold15415size1587.g36504.t1"/>
    <property type="gene ID" value="PSAMB.scaffold15415size1587.g36504"/>
</dbReference>
<reference evidence="8" key="1">
    <citation type="submission" date="2022-11" db="UniProtKB">
        <authorList>
            <consortium name="WormBaseParasite"/>
        </authorList>
    </citation>
    <scope>IDENTIFICATION</scope>
</reference>
<keyword evidence="7" id="KW-1185">Reference proteome</keyword>
<name>A0A914V4Q2_9BILA</name>
<dbReference type="Gene3D" id="1.10.287.70">
    <property type="match status" value="1"/>
</dbReference>
<dbReference type="GO" id="GO:0005261">
    <property type="term" value="F:monoatomic cation channel activity"/>
    <property type="evidence" value="ECO:0007669"/>
    <property type="project" value="InterPro"/>
</dbReference>
<evidence type="ECO:0000313" key="8">
    <source>
        <dbReference type="WBParaSite" id="PSAMB.scaffold15415size1587.g36504.t1"/>
    </source>
</evidence>
<dbReference type="Gene3D" id="1.20.120.350">
    <property type="entry name" value="Voltage-gated potassium channels. Chain C"/>
    <property type="match status" value="1"/>
</dbReference>
<dbReference type="GO" id="GO:0032224">
    <property type="term" value="P:positive regulation of synaptic transmission, cholinergic"/>
    <property type="evidence" value="ECO:0007669"/>
    <property type="project" value="TreeGrafter"/>
</dbReference>
<keyword evidence="2 5" id="KW-0812">Transmembrane</keyword>